<accession>A0ABV5HJV4</accession>
<name>A0ABV5HJV4_9VIBR</name>
<organism evidence="1 2">
    <name type="scientific">Vibrio olivae</name>
    <dbReference type="NCBI Taxonomy" id="1243002"/>
    <lineage>
        <taxon>Bacteria</taxon>
        <taxon>Pseudomonadati</taxon>
        <taxon>Pseudomonadota</taxon>
        <taxon>Gammaproteobacteria</taxon>
        <taxon>Vibrionales</taxon>
        <taxon>Vibrionaceae</taxon>
        <taxon>Vibrio</taxon>
    </lineage>
</organism>
<dbReference type="EMBL" id="JBHMEP010000001">
    <property type="protein sequence ID" value="MFB9134260.1"/>
    <property type="molecule type" value="Genomic_DNA"/>
</dbReference>
<comment type="caution">
    <text evidence="1">The sequence shown here is derived from an EMBL/GenBank/DDBJ whole genome shotgun (WGS) entry which is preliminary data.</text>
</comment>
<keyword evidence="2" id="KW-1185">Reference proteome</keyword>
<gene>
    <name evidence="1" type="ORF">ACFFUV_04655</name>
</gene>
<dbReference type="RefSeq" id="WP_390190076.1">
    <property type="nucleotide sequence ID" value="NZ_JBHMEP010000001.1"/>
</dbReference>
<protein>
    <submittedName>
        <fullName evidence="1">Head completion/stabilization protein</fullName>
    </submittedName>
</protein>
<dbReference type="Proteomes" id="UP001589645">
    <property type="component" value="Unassembled WGS sequence"/>
</dbReference>
<evidence type="ECO:0000313" key="1">
    <source>
        <dbReference type="EMBL" id="MFB9134260.1"/>
    </source>
</evidence>
<dbReference type="InterPro" id="IPR009225">
    <property type="entry name" value="Phage_head_completion_GpL"/>
</dbReference>
<sequence length="154" mass="17001">MFAGSTGANYQDTTITNDGFWPDINAGAFEQRRGIPAAQDGQRIAIALVNAMAEVNQQVASLKQSYLNKGYESAAKVPAFPKLNDKNRVEYQYESAVFARAKADLLPDIATVHTKDKGDHLAERSEQTRSELLAESQRIIRNMKGLNRSSVDLL</sequence>
<dbReference type="Pfam" id="PF05926">
    <property type="entry name" value="Phage_GPL"/>
    <property type="match status" value="1"/>
</dbReference>
<proteinExistence type="predicted"/>
<evidence type="ECO:0000313" key="2">
    <source>
        <dbReference type="Proteomes" id="UP001589645"/>
    </source>
</evidence>
<reference evidence="1 2" key="1">
    <citation type="submission" date="2024-09" db="EMBL/GenBank/DDBJ databases">
        <authorList>
            <person name="Sun Q."/>
            <person name="Mori K."/>
        </authorList>
    </citation>
    <scope>NUCLEOTIDE SEQUENCE [LARGE SCALE GENOMIC DNA]</scope>
    <source>
        <strain evidence="1 2">CECT 8064</strain>
    </source>
</reference>